<gene>
    <name evidence="1" type="ORF">JW744_03445</name>
</gene>
<dbReference type="SUPFAM" id="SSF143011">
    <property type="entry name" value="RelE-like"/>
    <property type="match status" value="1"/>
</dbReference>
<dbReference type="InterPro" id="IPR035093">
    <property type="entry name" value="RelE/ParE_toxin_dom_sf"/>
</dbReference>
<evidence type="ECO:0000313" key="1">
    <source>
        <dbReference type="EMBL" id="MBN2067497.1"/>
    </source>
</evidence>
<dbReference type="EMBL" id="JAFGDB010000058">
    <property type="protein sequence ID" value="MBN2067497.1"/>
    <property type="molecule type" value="Genomic_DNA"/>
</dbReference>
<sequence length="112" mass="13228">MKLPSKITFAEDKLKKAFEKLKEGKTEDAQLYEFLTRAFKDLEENAFCGIRISKKLIPKEYKNQGIDNLWKYNLPNAWRLIYSVGKHELIVVSIVLEWLDHKNYGRKFGYKG</sequence>
<comment type="caution">
    <text evidence="1">The sequence shown here is derived from an EMBL/GenBank/DDBJ whole genome shotgun (WGS) entry which is preliminary data.</text>
</comment>
<dbReference type="Proteomes" id="UP000809243">
    <property type="component" value="Unassembled WGS sequence"/>
</dbReference>
<proteinExistence type="predicted"/>
<dbReference type="AlphaFoldDB" id="A0A938YSX3"/>
<protein>
    <submittedName>
        <fullName evidence="1">Type II toxin-antitoxin system RelE/ParE family toxin</fullName>
    </submittedName>
</protein>
<accession>A0A938YSX3</accession>
<organism evidence="1 2">
    <name type="scientific">Candidatus Iainarchaeum sp</name>
    <dbReference type="NCBI Taxonomy" id="3101447"/>
    <lineage>
        <taxon>Archaea</taxon>
        <taxon>Candidatus Iainarchaeota</taxon>
        <taxon>Candidatus Iainarchaeia</taxon>
        <taxon>Candidatus Iainarchaeales</taxon>
        <taxon>Candidatus Iainarchaeaceae</taxon>
        <taxon>Candidatus Iainarchaeum</taxon>
    </lineage>
</organism>
<evidence type="ECO:0000313" key="2">
    <source>
        <dbReference type="Proteomes" id="UP000809243"/>
    </source>
</evidence>
<name>A0A938YSX3_9ARCH</name>
<reference evidence="1" key="1">
    <citation type="submission" date="2021-01" db="EMBL/GenBank/DDBJ databases">
        <title>Active Sulfur Cycling in an Early Earth Analoge.</title>
        <authorList>
            <person name="Hahn C.R."/>
            <person name="Youssef N.H."/>
            <person name="Elshahed M."/>
        </authorList>
    </citation>
    <scope>NUCLEOTIDE SEQUENCE</scope>
    <source>
        <strain evidence="1">Zod_Metabat.1151</strain>
    </source>
</reference>